<dbReference type="AlphaFoldDB" id="G0V1K4"/>
<name>G0V1K4_TRYCI</name>
<sequence length="147" mass="16625">MPLRLINFCAEVFSPCYSLFNSFVLFHTLRHKASVELCRRNEEAGHIMFAGLIGRPQNASRILRDPGTYRTFDFPGHAAGDFVHCTGKAARANSSRGMRRKLRWVHVVGNRQWSLAKELGIHYGHTTHYAGSGDVQSVSQQAWDRPL</sequence>
<accession>G0V1K4</accession>
<dbReference type="EMBL" id="HE575324">
    <property type="protein sequence ID" value="CCC95525.1"/>
    <property type="molecule type" value="Genomic_DNA"/>
</dbReference>
<evidence type="ECO:0000313" key="1">
    <source>
        <dbReference type="EMBL" id="CCC95525.1"/>
    </source>
</evidence>
<reference evidence="1" key="1">
    <citation type="journal article" date="2012" name="Proc. Natl. Acad. Sci. U.S.A.">
        <title>Antigenic diversity is generated by distinct evolutionary mechanisms in African trypanosome species.</title>
        <authorList>
            <person name="Jackson A.P."/>
            <person name="Berry A."/>
            <person name="Aslett M."/>
            <person name="Allison H.C."/>
            <person name="Burton P."/>
            <person name="Vavrova-Anderson J."/>
            <person name="Brown R."/>
            <person name="Browne H."/>
            <person name="Corton N."/>
            <person name="Hauser H."/>
            <person name="Gamble J."/>
            <person name="Gilderthorp R."/>
            <person name="Marcello L."/>
            <person name="McQuillan J."/>
            <person name="Otto T.D."/>
            <person name="Quail M.A."/>
            <person name="Sanders M.J."/>
            <person name="van Tonder A."/>
            <person name="Ginger M.L."/>
            <person name="Field M.C."/>
            <person name="Barry J.D."/>
            <person name="Hertz-Fowler C."/>
            <person name="Berriman M."/>
        </authorList>
    </citation>
    <scope>NUCLEOTIDE SEQUENCE</scope>
    <source>
        <strain evidence="1">IL3000</strain>
    </source>
</reference>
<protein>
    <submittedName>
        <fullName evidence="1">Uncharacterized protein</fullName>
    </submittedName>
</protein>
<proteinExistence type="predicted"/>
<organism evidence="1">
    <name type="scientific">Trypanosoma congolense (strain IL3000)</name>
    <dbReference type="NCBI Taxonomy" id="1068625"/>
    <lineage>
        <taxon>Eukaryota</taxon>
        <taxon>Discoba</taxon>
        <taxon>Euglenozoa</taxon>
        <taxon>Kinetoplastea</taxon>
        <taxon>Metakinetoplastina</taxon>
        <taxon>Trypanosomatida</taxon>
        <taxon>Trypanosomatidae</taxon>
        <taxon>Trypanosoma</taxon>
        <taxon>Nannomonas</taxon>
    </lineage>
</organism>
<gene>
    <name evidence="1" type="ORF">TCIL3000_11_9970</name>
</gene>